<feature type="region of interest" description="Disordered" evidence="4">
    <location>
        <begin position="1"/>
        <end position="51"/>
    </location>
</feature>
<dbReference type="InterPro" id="IPR051201">
    <property type="entry name" value="Chloro_Bact_Ser_Proteases"/>
</dbReference>
<feature type="compositionally biased region" description="Polar residues" evidence="4">
    <location>
        <begin position="13"/>
        <end position="32"/>
    </location>
</feature>
<dbReference type="InterPro" id="IPR036034">
    <property type="entry name" value="PDZ_sf"/>
</dbReference>
<dbReference type="InterPro" id="IPR001940">
    <property type="entry name" value="Peptidase_S1C"/>
</dbReference>
<dbReference type="SMART" id="SM00228">
    <property type="entry name" value="PDZ"/>
    <property type="match status" value="1"/>
</dbReference>
<comment type="similarity">
    <text evidence="1">Belongs to the peptidase S1C family.</text>
</comment>
<evidence type="ECO:0000259" key="6">
    <source>
        <dbReference type="PROSITE" id="PS50106"/>
    </source>
</evidence>
<name>A0A845L1S8_9FIRM</name>
<dbReference type="SUPFAM" id="SSF50156">
    <property type="entry name" value="PDZ domain-like"/>
    <property type="match status" value="1"/>
</dbReference>
<keyword evidence="5" id="KW-0472">Membrane</keyword>
<feature type="transmembrane region" description="Helical" evidence="5">
    <location>
        <begin position="58"/>
        <end position="80"/>
    </location>
</feature>
<dbReference type="PANTHER" id="PTHR43343">
    <property type="entry name" value="PEPTIDASE S12"/>
    <property type="match status" value="1"/>
</dbReference>
<keyword evidence="3" id="KW-0378">Hydrolase</keyword>
<keyword evidence="5" id="KW-1133">Transmembrane helix</keyword>
<evidence type="ECO:0000256" key="2">
    <source>
        <dbReference type="ARBA" id="ARBA00022670"/>
    </source>
</evidence>
<dbReference type="AlphaFoldDB" id="A0A845L1S8"/>
<feature type="compositionally biased region" description="Gly residues" evidence="4">
    <location>
        <begin position="35"/>
        <end position="44"/>
    </location>
</feature>
<dbReference type="Pfam" id="PF13180">
    <property type="entry name" value="PDZ_2"/>
    <property type="match status" value="1"/>
</dbReference>
<dbReference type="GO" id="GO:0006508">
    <property type="term" value="P:proteolysis"/>
    <property type="evidence" value="ECO:0007669"/>
    <property type="project" value="UniProtKB-KW"/>
</dbReference>
<proteinExistence type="inferred from homology"/>
<feature type="region of interest" description="Disordered" evidence="4">
    <location>
        <begin position="85"/>
        <end position="104"/>
    </location>
</feature>
<evidence type="ECO:0000256" key="1">
    <source>
        <dbReference type="ARBA" id="ARBA00010541"/>
    </source>
</evidence>
<dbReference type="GO" id="GO:0004252">
    <property type="term" value="F:serine-type endopeptidase activity"/>
    <property type="evidence" value="ECO:0007669"/>
    <property type="project" value="InterPro"/>
</dbReference>
<feature type="domain" description="PDZ" evidence="6">
    <location>
        <begin position="312"/>
        <end position="407"/>
    </location>
</feature>
<protein>
    <submittedName>
        <fullName evidence="7">PDZ domain-containing protein</fullName>
    </submittedName>
</protein>
<evidence type="ECO:0000256" key="3">
    <source>
        <dbReference type="ARBA" id="ARBA00022801"/>
    </source>
</evidence>
<dbReference type="Gene3D" id="2.30.42.10">
    <property type="match status" value="1"/>
</dbReference>
<dbReference type="OrthoDB" id="9758917at2"/>
<dbReference type="Gene3D" id="2.40.10.10">
    <property type="entry name" value="Trypsin-like serine proteases"/>
    <property type="match status" value="2"/>
</dbReference>
<feature type="compositionally biased region" description="Pro residues" evidence="4">
    <location>
        <begin position="85"/>
        <end position="94"/>
    </location>
</feature>
<evidence type="ECO:0000313" key="7">
    <source>
        <dbReference type="EMBL" id="MZP29586.1"/>
    </source>
</evidence>
<dbReference type="Pfam" id="PF13365">
    <property type="entry name" value="Trypsin_2"/>
    <property type="match status" value="1"/>
</dbReference>
<accession>A0A845L1S8</accession>
<gene>
    <name evidence="7" type="ORF">GTO91_07690</name>
</gene>
<evidence type="ECO:0000256" key="4">
    <source>
        <dbReference type="SAM" id="MobiDB-lite"/>
    </source>
</evidence>
<dbReference type="PANTHER" id="PTHR43343:SF3">
    <property type="entry name" value="PROTEASE DO-LIKE 8, CHLOROPLASTIC"/>
    <property type="match status" value="1"/>
</dbReference>
<dbReference type="EMBL" id="WXEY01000006">
    <property type="protein sequence ID" value="MZP29586.1"/>
    <property type="molecule type" value="Genomic_DNA"/>
</dbReference>
<keyword evidence="2" id="KW-0645">Protease</keyword>
<comment type="caution">
    <text evidence="7">The sequence shown here is derived from an EMBL/GenBank/DDBJ whole genome shotgun (WGS) entry which is preliminary data.</text>
</comment>
<dbReference type="InterPro" id="IPR043504">
    <property type="entry name" value="Peptidase_S1_PA_chymotrypsin"/>
</dbReference>
<dbReference type="InterPro" id="IPR009003">
    <property type="entry name" value="Peptidase_S1_PA"/>
</dbReference>
<sequence length="422" mass="44247">MSYFDEKGPYRENPSNQSPYNDHTGNSSNHYSQGPYGGGGGGYPSGPYDKPPKRRPGLLSYFVVALAAAVLGGYISQYFAPHAPAPAPSTPPPSGYALPPQVADPAQVSMDGNRIVQVARAVGPAVVGISNRVRVSQFFRGNRIEEQGTGSGVIFDGSGFIVTNHHVVAGAAELVVTLTDGRTAPASLVGSDPKTDLAVIKINLDNLPVAKFGDSSKVNVGELAVAIGNPGGKEFAGSVTQGVVSGLNRQLNTPEGYAFNLIQTDAAINPGNSGGALLNANGEVIGINSIKIAVQGFEGMGFAIPSNQVMQIIDELRSKGKVSRAALGVTLIMDVDKELAQKYNLIVDYGVVVKPSPGGPAQKAGMQNNDILIAINDKPVRNRMELQKELFGYKVGDTVRVTVVREEQKATLSVTLGELPPQ</sequence>
<dbReference type="PROSITE" id="PS50106">
    <property type="entry name" value="PDZ"/>
    <property type="match status" value="1"/>
</dbReference>
<evidence type="ECO:0000313" key="8">
    <source>
        <dbReference type="Proteomes" id="UP000463470"/>
    </source>
</evidence>
<dbReference type="Proteomes" id="UP000463470">
    <property type="component" value="Unassembled WGS sequence"/>
</dbReference>
<dbReference type="RefSeq" id="WP_161257314.1">
    <property type="nucleotide sequence ID" value="NZ_WXEY01000006.1"/>
</dbReference>
<dbReference type="InterPro" id="IPR001478">
    <property type="entry name" value="PDZ"/>
</dbReference>
<keyword evidence="5" id="KW-0812">Transmembrane</keyword>
<evidence type="ECO:0000256" key="5">
    <source>
        <dbReference type="SAM" id="Phobius"/>
    </source>
</evidence>
<dbReference type="PRINTS" id="PR00834">
    <property type="entry name" value="PROTEASES2C"/>
</dbReference>
<keyword evidence="8" id="KW-1185">Reference proteome</keyword>
<feature type="compositionally biased region" description="Basic and acidic residues" evidence="4">
    <location>
        <begin position="1"/>
        <end position="10"/>
    </location>
</feature>
<reference evidence="7 8" key="1">
    <citation type="submission" date="2020-01" db="EMBL/GenBank/DDBJ databases">
        <title>Whole-genome sequence of Heliobacterium undosum DSM 13378.</title>
        <authorList>
            <person name="Kyndt J.A."/>
            <person name="Meyer T.E."/>
        </authorList>
    </citation>
    <scope>NUCLEOTIDE SEQUENCE [LARGE SCALE GENOMIC DNA]</scope>
    <source>
        <strain evidence="7 8">DSM 13378</strain>
    </source>
</reference>
<dbReference type="SUPFAM" id="SSF50494">
    <property type="entry name" value="Trypsin-like serine proteases"/>
    <property type="match status" value="1"/>
</dbReference>
<organism evidence="7 8">
    <name type="scientific">Heliomicrobium undosum</name>
    <dbReference type="NCBI Taxonomy" id="121734"/>
    <lineage>
        <taxon>Bacteria</taxon>
        <taxon>Bacillati</taxon>
        <taxon>Bacillota</taxon>
        <taxon>Clostridia</taxon>
        <taxon>Eubacteriales</taxon>
        <taxon>Heliobacteriaceae</taxon>
        <taxon>Heliomicrobium</taxon>
    </lineage>
</organism>